<keyword evidence="2" id="KW-1185">Reference proteome</keyword>
<gene>
    <name evidence="1" type="ORF">E4680_11690</name>
</gene>
<evidence type="ECO:0000313" key="2">
    <source>
        <dbReference type="Proteomes" id="UP000297890"/>
    </source>
</evidence>
<organism evidence="1 2">
    <name type="scientific">Candidatus Macondimonas diazotrophica</name>
    <dbReference type="NCBI Taxonomy" id="2305248"/>
    <lineage>
        <taxon>Bacteria</taxon>
        <taxon>Pseudomonadati</taxon>
        <taxon>Pseudomonadota</taxon>
        <taxon>Gammaproteobacteria</taxon>
        <taxon>Chromatiales</taxon>
        <taxon>Ectothiorhodospiraceae</taxon>
        <taxon>Candidatus Macondimonas</taxon>
    </lineage>
</organism>
<proteinExistence type="predicted"/>
<dbReference type="EMBL" id="SRIO01000018">
    <property type="protein sequence ID" value="TFZ81638.1"/>
    <property type="molecule type" value="Genomic_DNA"/>
</dbReference>
<sequence>MLSRIKYTSKKNNIPFNLTPDDIPFLPDKCPVLGIKLNFRNGKGWKRDRPSIDRIRPELGYIKGNVRVISARANLLKNDATVEELEAVLEDLKRIRRDDKDSDIRP</sequence>
<protein>
    <submittedName>
        <fullName evidence="1">Uncharacterized protein</fullName>
    </submittedName>
</protein>
<dbReference type="OrthoDB" id="7605539at2"/>
<name>A0A4Z0F6Q9_9GAMM</name>
<accession>A0A4Z0F6Q9</accession>
<evidence type="ECO:0000313" key="1">
    <source>
        <dbReference type="EMBL" id="TFZ81638.1"/>
    </source>
</evidence>
<reference evidence="1 2" key="1">
    <citation type="journal article" date="2019" name="ISME J.">
        <title>Candidatus Macondimonas diazotrophica, a novel gammaproteobacterial genus dominating crude-oil-contaminated coastal sediments.</title>
        <authorList>
            <person name="Karthikeyan S."/>
            <person name="Konstantinidis K."/>
        </authorList>
    </citation>
    <scope>NUCLEOTIDE SEQUENCE [LARGE SCALE GENOMIC DNA]</scope>
    <source>
        <strain evidence="1 2">KTK01</strain>
    </source>
</reference>
<dbReference type="Gene3D" id="3.30.40.220">
    <property type="match status" value="1"/>
</dbReference>
<dbReference type="Proteomes" id="UP000297890">
    <property type="component" value="Unassembled WGS sequence"/>
</dbReference>
<comment type="caution">
    <text evidence="1">The sequence shown here is derived from an EMBL/GenBank/DDBJ whole genome shotgun (WGS) entry which is preliminary data.</text>
</comment>
<dbReference type="AlphaFoldDB" id="A0A4Z0F6Q9"/>